<evidence type="ECO:0000256" key="1">
    <source>
        <dbReference type="ARBA" id="ARBA00022723"/>
    </source>
</evidence>
<dbReference type="Proteomes" id="UP001314205">
    <property type="component" value="Unassembled WGS sequence"/>
</dbReference>
<sequence length="74" mass="8714">MNYYITSYFCQTGTKGYIKISKTGIRFGSYTYYCRRGNRHRKRWYCKHRTITKCSALLISIGDDIVGTHDGHNH</sequence>
<evidence type="ECO:0000256" key="3">
    <source>
        <dbReference type="ARBA" id="ARBA00022833"/>
    </source>
</evidence>
<reference evidence="5 6" key="1">
    <citation type="submission" date="2023-11" db="EMBL/GenBank/DDBJ databases">
        <authorList>
            <person name="Hedman E."/>
            <person name="Englund M."/>
            <person name="Stromberg M."/>
            <person name="Nyberg Akerstrom W."/>
            <person name="Nylinder S."/>
            <person name="Jareborg N."/>
            <person name="Kallberg Y."/>
            <person name="Kronander E."/>
        </authorList>
    </citation>
    <scope>NUCLEOTIDE SEQUENCE [LARGE SCALE GENOMIC DNA]</scope>
</reference>
<keyword evidence="6" id="KW-1185">Reference proteome</keyword>
<dbReference type="AlphaFoldDB" id="A0AAV1K7T5"/>
<proteinExistence type="predicted"/>
<evidence type="ECO:0000256" key="2">
    <source>
        <dbReference type="ARBA" id="ARBA00022771"/>
    </source>
</evidence>
<organism evidence="5 6">
    <name type="scientific">Parnassius mnemosyne</name>
    <name type="common">clouded apollo</name>
    <dbReference type="NCBI Taxonomy" id="213953"/>
    <lineage>
        <taxon>Eukaryota</taxon>
        <taxon>Metazoa</taxon>
        <taxon>Ecdysozoa</taxon>
        <taxon>Arthropoda</taxon>
        <taxon>Hexapoda</taxon>
        <taxon>Insecta</taxon>
        <taxon>Pterygota</taxon>
        <taxon>Neoptera</taxon>
        <taxon>Endopterygota</taxon>
        <taxon>Lepidoptera</taxon>
        <taxon>Glossata</taxon>
        <taxon>Ditrysia</taxon>
        <taxon>Papilionoidea</taxon>
        <taxon>Papilionidae</taxon>
        <taxon>Parnassiinae</taxon>
        <taxon>Parnassini</taxon>
        <taxon>Parnassius</taxon>
        <taxon>Driopa</taxon>
    </lineage>
</organism>
<comment type="caution">
    <text evidence="5">The sequence shown here is derived from an EMBL/GenBank/DDBJ whole genome shotgun (WGS) entry which is preliminary data.</text>
</comment>
<name>A0AAV1K7T5_9NEOP</name>
<keyword evidence="2" id="KW-0863">Zinc-finger</keyword>
<dbReference type="Gene3D" id="2.20.25.240">
    <property type="match status" value="1"/>
</dbReference>
<keyword evidence="3" id="KW-0862">Zinc</keyword>
<keyword evidence="1" id="KW-0479">Metal-binding</keyword>
<evidence type="ECO:0000259" key="4">
    <source>
        <dbReference type="Pfam" id="PF04500"/>
    </source>
</evidence>
<evidence type="ECO:0000313" key="6">
    <source>
        <dbReference type="Proteomes" id="UP001314205"/>
    </source>
</evidence>
<protein>
    <recommendedName>
        <fullName evidence="4">FLYWCH-type domain-containing protein</fullName>
    </recommendedName>
</protein>
<dbReference type="GO" id="GO:0008270">
    <property type="term" value="F:zinc ion binding"/>
    <property type="evidence" value="ECO:0007669"/>
    <property type="project" value="UniProtKB-KW"/>
</dbReference>
<feature type="domain" description="FLYWCH-type" evidence="4">
    <location>
        <begin position="27"/>
        <end position="74"/>
    </location>
</feature>
<dbReference type="EMBL" id="CAVLGL010000002">
    <property type="protein sequence ID" value="CAK1579163.1"/>
    <property type="molecule type" value="Genomic_DNA"/>
</dbReference>
<dbReference type="InterPro" id="IPR007588">
    <property type="entry name" value="Znf_FLYWCH"/>
</dbReference>
<evidence type="ECO:0000313" key="5">
    <source>
        <dbReference type="EMBL" id="CAK1579163.1"/>
    </source>
</evidence>
<dbReference type="Pfam" id="PF04500">
    <property type="entry name" value="FLYWCH"/>
    <property type="match status" value="1"/>
</dbReference>
<gene>
    <name evidence="5" type="ORF">PARMNEM_LOCUS1143</name>
</gene>
<accession>A0AAV1K7T5</accession>